<evidence type="ECO:0000313" key="8">
    <source>
        <dbReference type="Proteomes" id="UP001595420"/>
    </source>
</evidence>
<dbReference type="PANTHER" id="PTHR33507">
    <property type="entry name" value="INNER MEMBRANE PROTEIN YBBJ"/>
    <property type="match status" value="1"/>
</dbReference>
<keyword evidence="2 5" id="KW-0812">Transmembrane</keyword>
<dbReference type="InterPro" id="IPR012340">
    <property type="entry name" value="NA-bd_OB-fold"/>
</dbReference>
<dbReference type="InterPro" id="IPR052165">
    <property type="entry name" value="Membrane_assoc_protease"/>
</dbReference>
<keyword evidence="8" id="KW-1185">Reference proteome</keyword>
<reference evidence="8" key="1">
    <citation type="journal article" date="2019" name="Int. J. Syst. Evol. Microbiol.">
        <title>The Global Catalogue of Microorganisms (GCM) 10K type strain sequencing project: providing services to taxonomists for standard genome sequencing and annotation.</title>
        <authorList>
            <consortium name="The Broad Institute Genomics Platform"/>
            <consortium name="The Broad Institute Genome Sequencing Center for Infectious Disease"/>
            <person name="Wu L."/>
            <person name="Ma J."/>
        </authorList>
    </citation>
    <scope>NUCLEOTIDE SEQUENCE [LARGE SCALE GENOMIC DNA]</scope>
    <source>
        <strain evidence="8">CGMCC 1.16855</strain>
    </source>
</reference>
<protein>
    <submittedName>
        <fullName evidence="7">NfeD family protein</fullName>
    </submittedName>
</protein>
<evidence type="ECO:0000256" key="1">
    <source>
        <dbReference type="ARBA" id="ARBA00004141"/>
    </source>
</evidence>
<feature type="transmembrane region" description="Helical" evidence="5">
    <location>
        <begin position="48"/>
        <end position="69"/>
    </location>
</feature>
<dbReference type="InterPro" id="IPR002810">
    <property type="entry name" value="NfeD-like_C"/>
</dbReference>
<gene>
    <name evidence="7" type="ORF">ACFOD3_07905</name>
</gene>
<evidence type="ECO:0000256" key="5">
    <source>
        <dbReference type="SAM" id="Phobius"/>
    </source>
</evidence>
<keyword evidence="4 5" id="KW-0472">Membrane</keyword>
<sequence length="151" mass="15516">MEPGLIWILLGLVALGAELVLPGVYLLWAGMAAIGTGLVLLLGTGLGFAPTVLVFLVLLAAGVAASLALRRGRRGPDRRVNAPEAGLAGRRALLLLGPDGAPRVRLGDSEWPARLPPGMALPPIGAPVRVEAVEGVVLVVRPIHDDIGQPA</sequence>
<organism evidence="7 8">
    <name type="scientific">Falsiroseomonas tokyonensis</name>
    <dbReference type="NCBI Taxonomy" id="430521"/>
    <lineage>
        <taxon>Bacteria</taxon>
        <taxon>Pseudomonadati</taxon>
        <taxon>Pseudomonadota</taxon>
        <taxon>Alphaproteobacteria</taxon>
        <taxon>Acetobacterales</taxon>
        <taxon>Roseomonadaceae</taxon>
        <taxon>Falsiroseomonas</taxon>
    </lineage>
</organism>
<evidence type="ECO:0000256" key="2">
    <source>
        <dbReference type="ARBA" id="ARBA00022692"/>
    </source>
</evidence>
<accession>A0ABV7BR92</accession>
<evidence type="ECO:0000256" key="4">
    <source>
        <dbReference type="ARBA" id="ARBA00023136"/>
    </source>
</evidence>
<keyword evidence="3 5" id="KW-1133">Transmembrane helix</keyword>
<dbReference type="RefSeq" id="WP_343215181.1">
    <property type="nucleotide sequence ID" value="NZ_JAFNJS010000002.1"/>
</dbReference>
<evidence type="ECO:0000256" key="3">
    <source>
        <dbReference type="ARBA" id="ARBA00022989"/>
    </source>
</evidence>
<dbReference type="PANTHER" id="PTHR33507:SF3">
    <property type="entry name" value="INNER MEMBRANE PROTEIN YBBJ"/>
    <property type="match status" value="1"/>
</dbReference>
<feature type="transmembrane region" description="Helical" evidence="5">
    <location>
        <begin position="7"/>
        <end position="28"/>
    </location>
</feature>
<evidence type="ECO:0000313" key="7">
    <source>
        <dbReference type="EMBL" id="MFC2999813.1"/>
    </source>
</evidence>
<comment type="subcellular location">
    <subcellularLocation>
        <location evidence="1">Membrane</location>
        <topology evidence="1">Multi-pass membrane protein</topology>
    </subcellularLocation>
</comment>
<evidence type="ECO:0000259" key="6">
    <source>
        <dbReference type="Pfam" id="PF01957"/>
    </source>
</evidence>
<proteinExistence type="predicted"/>
<dbReference type="Proteomes" id="UP001595420">
    <property type="component" value="Unassembled WGS sequence"/>
</dbReference>
<dbReference type="EMBL" id="JBHRSB010000002">
    <property type="protein sequence ID" value="MFC2999813.1"/>
    <property type="molecule type" value="Genomic_DNA"/>
</dbReference>
<dbReference type="Pfam" id="PF01957">
    <property type="entry name" value="NfeD"/>
    <property type="match status" value="1"/>
</dbReference>
<name>A0ABV7BR92_9PROT</name>
<feature type="domain" description="NfeD-like C-terminal" evidence="6">
    <location>
        <begin position="86"/>
        <end position="142"/>
    </location>
</feature>
<comment type="caution">
    <text evidence="7">The sequence shown here is derived from an EMBL/GenBank/DDBJ whole genome shotgun (WGS) entry which is preliminary data.</text>
</comment>
<dbReference type="Gene3D" id="2.40.50.140">
    <property type="entry name" value="Nucleic acid-binding proteins"/>
    <property type="match status" value="1"/>
</dbReference>